<feature type="domain" description="Dienelactone hydrolase" evidence="1">
    <location>
        <begin position="36"/>
        <end position="262"/>
    </location>
</feature>
<dbReference type="Gene3D" id="3.40.50.1820">
    <property type="entry name" value="alpha/beta hydrolase"/>
    <property type="match status" value="1"/>
</dbReference>
<name>A0A0X8NY79_ALCXX</name>
<dbReference type="Pfam" id="PF01738">
    <property type="entry name" value="DLH"/>
    <property type="match status" value="1"/>
</dbReference>
<dbReference type="RefSeq" id="WP_061072070.1">
    <property type="nucleotide sequence ID" value="NZ_CP014060.2"/>
</dbReference>
<dbReference type="PANTHER" id="PTHR46623:SF6">
    <property type="entry name" value="ALPHA_BETA-HYDROLASES SUPERFAMILY PROTEIN"/>
    <property type="match status" value="1"/>
</dbReference>
<evidence type="ECO:0000313" key="3">
    <source>
        <dbReference type="Proteomes" id="UP000060602"/>
    </source>
</evidence>
<evidence type="ECO:0000313" key="2">
    <source>
        <dbReference type="EMBL" id="AMG36490.1"/>
    </source>
</evidence>
<protein>
    <submittedName>
        <fullName evidence="2">Dienelactone hydrolase family protein</fullName>
    </submittedName>
</protein>
<dbReference type="AlphaFoldDB" id="A0A0X8NY79"/>
<gene>
    <name evidence="2" type="ORF">AL504_10915</name>
</gene>
<organism evidence="2 3">
    <name type="scientific">Alcaligenes xylosoxydans xylosoxydans</name>
    <name type="common">Achromobacter xylosoxidans</name>
    <dbReference type="NCBI Taxonomy" id="85698"/>
    <lineage>
        <taxon>Bacteria</taxon>
        <taxon>Pseudomonadati</taxon>
        <taxon>Pseudomonadota</taxon>
        <taxon>Betaproteobacteria</taxon>
        <taxon>Burkholderiales</taxon>
        <taxon>Alcaligenaceae</taxon>
        <taxon>Achromobacter</taxon>
    </lineage>
</organism>
<dbReference type="Proteomes" id="UP000060602">
    <property type="component" value="Chromosome"/>
</dbReference>
<dbReference type="InterPro" id="IPR029058">
    <property type="entry name" value="AB_hydrolase_fold"/>
</dbReference>
<accession>A0A0X8NY79</accession>
<dbReference type="SUPFAM" id="SSF53474">
    <property type="entry name" value="alpha/beta-Hydrolases"/>
    <property type="match status" value="1"/>
</dbReference>
<dbReference type="InterPro" id="IPR002925">
    <property type="entry name" value="Dienelactn_hydro"/>
</dbReference>
<dbReference type="EMBL" id="CP014060">
    <property type="protein sequence ID" value="AMG36490.1"/>
    <property type="molecule type" value="Genomic_DNA"/>
</dbReference>
<reference evidence="3" key="1">
    <citation type="submission" date="2015-12" db="EMBL/GenBank/DDBJ databases">
        <title>FDA dAtabase for Regulatory Grade micrObial Sequences (FDA-ARGOS): Supporting development and validation of Infectious Disease Dx tests.</title>
        <authorList>
            <person name="Case J."/>
            <person name="Tallon L."/>
            <person name="Sadzewicz L."/>
            <person name="Sengamalay N."/>
            <person name="Ott S."/>
            <person name="Godinez A."/>
            <person name="Nagaraj S."/>
            <person name="Nadendla S."/>
            <person name="Sichtig H."/>
        </authorList>
    </citation>
    <scope>NUCLEOTIDE SEQUENCE [LARGE SCALE GENOMIC DNA]</scope>
    <source>
        <strain evidence="3">FDAARGOS_147</strain>
    </source>
</reference>
<sequence>MSFSAAAGNVAPTVIHTDTQGLVHGDFQLPVADGSISAYYAAPEGKRDLPVVLVVQEIFGVHEHIKDVCRRVAKAGYLAVAANLYERQGDASTYTDIPKLIAEIVSKVSDEQVFADLDASVAWAAQHGGDPKRVAVTGFCWGGRLTWMYAAHNPDVKVGVAWYGKLSAGHGPLIKRYAFDVVNELHAPVLGLYGAKDTGIPVSDIEIMKGKLAAGNENARRSEFVVYPQADHAFMADYRMSYQAEAAKDGWGRMLEWFKRYL</sequence>
<evidence type="ECO:0000259" key="1">
    <source>
        <dbReference type="Pfam" id="PF01738"/>
    </source>
</evidence>
<keyword evidence="2" id="KW-0378">Hydrolase</keyword>
<proteinExistence type="predicted"/>
<dbReference type="InterPro" id="IPR051049">
    <property type="entry name" value="Dienelactone_hydrolase-like"/>
</dbReference>
<dbReference type="PANTHER" id="PTHR46623">
    <property type="entry name" value="CARBOXYMETHYLENEBUTENOLIDASE-RELATED"/>
    <property type="match status" value="1"/>
</dbReference>
<dbReference type="GO" id="GO:0016787">
    <property type="term" value="F:hydrolase activity"/>
    <property type="evidence" value="ECO:0007669"/>
    <property type="project" value="UniProtKB-KW"/>
</dbReference>